<feature type="transmembrane region" description="Helical" evidence="1">
    <location>
        <begin position="57"/>
        <end position="80"/>
    </location>
</feature>
<keyword evidence="1" id="KW-1133">Transmembrane helix</keyword>
<accession>A0A542YHW0</accession>
<organism evidence="2 3">
    <name type="scientific">Homoserinimonas aerilata</name>
    <dbReference type="NCBI Taxonomy" id="1162970"/>
    <lineage>
        <taxon>Bacteria</taxon>
        <taxon>Bacillati</taxon>
        <taxon>Actinomycetota</taxon>
        <taxon>Actinomycetes</taxon>
        <taxon>Micrococcales</taxon>
        <taxon>Microbacteriaceae</taxon>
        <taxon>Homoserinimonas</taxon>
    </lineage>
</organism>
<keyword evidence="1" id="KW-0472">Membrane</keyword>
<evidence type="ECO:0000313" key="2">
    <source>
        <dbReference type="EMBL" id="TQL47683.1"/>
    </source>
</evidence>
<dbReference type="EMBL" id="VFOM01000001">
    <property type="protein sequence ID" value="TQL47683.1"/>
    <property type="molecule type" value="Genomic_DNA"/>
</dbReference>
<dbReference type="RefSeq" id="WP_141879906.1">
    <property type="nucleotide sequence ID" value="NZ_VFOM01000001.1"/>
</dbReference>
<evidence type="ECO:0000256" key="1">
    <source>
        <dbReference type="SAM" id="Phobius"/>
    </source>
</evidence>
<keyword evidence="1" id="KW-0812">Transmembrane</keyword>
<keyword evidence="3" id="KW-1185">Reference proteome</keyword>
<evidence type="ECO:0000313" key="3">
    <source>
        <dbReference type="Proteomes" id="UP000317998"/>
    </source>
</evidence>
<comment type="caution">
    <text evidence="2">The sequence shown here is derived from an EMBL/GenBank/DDBJ whole genome shotgun (WGS) entry which is preliminary data.</text>
</comment>
<dbReference type="AlphaFoldDB" id="A0A542YHW0"/>
<name>A0A542YHW0_9MICO</name>
<proteinExistence type="predicted"/>
<evidence type="ECO:0008006" key="4">
    <source>
        <dbReference type="Google" id="ProtNLM"/>
    </source>
</evidence>
<feature type="transmembrane region" description="Helical" evidence="1">
    <location>
        <begin position="12"/>
        <end position="45"/>
    </location>
</feature>
<gene>
    <name evidence="2" type="ORF">FB562_0749</name>
</gene>
<dbReference type="Proteomes" id="UP000317998">
    <property type="component" value="Unassembled WGS sequence"/>
</dbReference>
<protein>
    <recommendedName>
        <fullName evidence="4">DUF4190 domain-containing protein</fullName>
    </recommendedName>
</protein>
<reference evidence="2 3" key="1">
    <citation type="submission" date="2019-06" db="EMBL/GenBank/DDBJ databases">
        <title>Sequencing the genomes of 1000 actinobacteria strains.</title>
        <authorList>
            <person name="Klenk H.-P."/>
        </authorList>
    </citation>
    <scope>NUCLEOTIDE SEQUENCE [LARGE SCALE GENOMIC DNA]</scope>
    <source>
        <strain evidence="2 3">DSM 26477</strain>
    </source>
</reference>
<sequence>MAPATEAMPGSAIGAVTLGAIGTLLIPLALVPVLLGMAGLAAAVTARGEIVRNGRRGAGLSLAGFMLSLAATAGGLLGLLG</sequence>